<dbReference type="Pfam" id="PF13442">
    <property type="entry name" value="Cytochrome_CBB3"/>
    <property type="match status" value="1"/>
</dbReference>
<feature type="compositionally biased region" description="Basic and acidic residues" evidence="4">
    <location>
        <begin position="38"/>
        <end position="51"/>
    </location>
</feature>
<dbReference type="AlphaFoldDB" id="A0A1L6MXJ1"/>
<evidence type="ECO:0000313" key="7">
    <source>
        <dbReference type="Proteomes" id="UP000185544"/>
    </source>
</evidence>
<accession>A0A1L6MXJ1</accession>
<dbReference type="SUPFAM" id="SSF46626">
    <property type="entry name" value="Cytochrome c"/>
    <property type="match status" value="1"/>
</dbReference>
<dbReference type="OrthoDB" id="9791344at2"/>
<keyword evidence="1" id="KW-0349">Heme</keyword>
<sequence>MSLSSIQPLSRFFLLLSLGELFFHAHCQQSSCRSSSSHEELKTWTPDEHKNAQQPPSSSTQSPAPKEQTNSLSPLIAITWGQKCAICHGLYGRGDTPQGRIMGAAVLTDKNWQEKTSDKSIKETIRHGKGKMPPFDLPDHVVEELVQHIRSLPQ</sequence>
<dbReference type="KEGG" id="pabo:BCY86_05455"/>
<evidence type="ECO:0000259" key="5">
    <source>
        <dbReference type="Pfam" id="PF13442"/>
    </source>
</evidence>
<feature type="compositionally biased region" description="Low complexity" evidence="4">
    <location>
        <begin position="52"/>
        <end position="65"/>
    </location>
</feature>
<reference evidence="6 7" key="1">
    <citation type="submission" date="2016-08" db="EMBL/GenBank/DDBJ databases">
        <title>Identification and validation of antigenic proteins from Pajaroellobacter abortibovis using de-novo genome sequence assembly and reverse vaccinology.</title>
        <authorList>
            <person name="Welly B.T."/>
            <person name="Miller M.R."/>
            <person name="Stott J.L."/>
            <person name="Blanchard M.T."/>
            <person name="Islas-Trejo A.D."/>
            <person name="O'Rourke S.M."/>
            <person name="Young A.E."/>
            <person name="Medrano J.F."/>
            <person name="Van Eenennaam A.L."/>
        </authorList>
    </citation>
    <scope>NUCLEOTIDE SEQUENCE [LARGE SCALE GENOMIC DNA]</scope>
    <source>
        <strain evidence="6 7">BTF92-0548A/99-0131</strain>
    </source>
</reference>
<dbReference type="GO" id="GO:0009055">
    <property type="term" value="F:electron transfer activity"/>
    <property type="evidence" value="ECO:0007669"/>
    <property type="project" value="InterPro"/>
</dbReference>
<dbReference type="InterPro" id="IPR036909">
    <property type="entry name" value="Cyt_c-like_dom_sf"/>
</dbReference>
<dbReference type="Gene3D" id="1.10.760.10">
    <property type="entry name" value="Cytochrome c-like domain"/>
    <property type="match status" value="1"/>
</dbReference>
<dbReference type="GO" id="GO:0046872">
    <property type="term" value="F:metal ion binding"/>
    <property type="evidence" value="ECO:0007669"/>
    <property type="project" value="UniProtKB-KW"/>
</dbReference>
<dbReference type="Proteomes" id="UP000185544">
    <property type="component" value="Chromosome"/>
</dbReference>
<keyword evidence="2" id="KW-0479">Metal-binding</keyword>
<name>A0A1L6MXJ1_9BACT</name>
<feature type="region of interest" description="Disordered" evidence="4">
    <location>
        <begin position="38"/>
        <end position="72"/>
    </location>
</feature>
<dbReference type="EMBL" id="CP016908">
    <property type="protein sequence ID" value="APS00186.1"/>
    <property type="molecule type" value="Genomic_DNA"/>
</dbReference>
<gene>
    <name evidence="6" type="ORF">BCY86_05455</name>
</gene>
<protein>
    <recommendedName>
        <fullName evidence="5">Cytochrome c domain-containing protein</fullName>
    </recommendedName>
</protein>
<evidence type="ECO:0000256" key="1">
    <source>
        <dbReference type="ARBA" id="ARBA00022617"/>
    </source>
</evidence>
<dbReference type="RefSeq" id="WP_075276851.1">
    <property type="nucleotide sequence ID" value="NZ_CP016908.1"/>
</dbReference>
<evidence type="ECO:0000256" key="2">
    <source>
        <dbReference type="ARBA" id="ARBA00022723"/>
    </source>
</evidence>
<evidence type="ECO:0000256" key="4">
    <source>
        <dbReference type="SAM" id="MobiDB-lite"/>
    </source>
</evidence>
<evidence type="ECO:0000313" key="6">
    <source>
        <dbReference type="EMBL" id="APS00186.1"/>
    </source>
</evidence>
<evidence type="ECO:0000256" key="3">
    <source>
        <dbReference type="ARBA" id="ARBA00023004"/>
    </source>
</evidence>
<keyword evidence="7" id="KW-1185">Reference proteome</keyword>
<feature type="domain" description="Cytochrome c" evidence="5">
    <location>
        <begin position="79"/>
        <end position="149"/>
    </location>
</feature>
<dbReference type="InterPro" id="IPR009056">
    <property type="entry name" value="Cyt_c-like_dom"/>
</dbReference>
<dbReference type="GO" id="GO:0020037">
    <property type="term" value="F:heme binding"/>
    <property type="evidence" value="ECO:0007669"/>
    <property type="project" value="InterPro"/>
</dbReference>
<dbReference type="STRING" id="1882918.BCY86_05455"/>
<organism evidence="6 7">
    <name type="scientific">Pajaroellobacter abortibovis</name>
    <dbReference type="NCBI Taxonomy" id="1882918"/>
    <lineage>
        <taxon>Bacteria</taxon>
        <taxon>Pseudomonadati</taxon>
        <taxon>Myxococcota</taxon>
        <taxon>Polyangia</taxon>
        <taxon>Polyangiales</taxon>
        <taxon>Polyangiaceae</taxon>
    </lineage>
</organism>
<keyword evidence="3" id="KW-0408">Iron</keyword>
<proteinExistence type="predicted"/>